<evidence type="ECO:0000313" key="2">
    <source>
        <dbReference type="Proteomes" id="UP001152649"/>
    </source>
</evidence>
<protein>
    <submittedName>
        <fullName evidence="1">Uncharacterized protein</fullName>
    </submittedName>
</protein>
<dbReference type="Proteomes" id="UP001152649">
    <property type="component" value="Unassembled WGS sequence"/>
</dbReference>
<dbReference type="AlphaFoldDB" id="A0A9W4JE75"/>
<name>A0A9W4JE75_9EURO</name>
<comment type="caution">
    <text evidence="1">The sequence shown here is derived from an EMBL/GenBank/DDBJ whole genome shotgun (WGS) entry which is preliminary data.</text>
</comment>
<reference evidence="1" key="1">
    <citation type="submission" date="2021-07" db="EMBL/GenBank/DDBJ databases">
        <authorList>
            <person name="Branca A.L. A."/>
        </authorList>
    </citation>
    <scope>NUCLEOTIDE SEQUENCE</scope>
</reference>
<keyword evidence="2" id="KW-1185">Reference proteome</keyword>
<sequence length="130" mass="14727">MPPLEISTPPLVTQSPAKSPANGFVMPFTVPSGWTSTPSSPIYHKEWEGIFSEGQTIARCYGLEPGQPVMEDDQGYVTIFRSGHKFYLWERMDDEVYEIVSQDMAEIASMISQSQLRELARVHLPRLECF</sequence>
<dbReference type="EMBL" id="CAJVPG010000266">
    <property type="protein sequence ID" value="CAG8385812.1"/>
    <property type="molecule type" value="Genomic_DNA"/>
</dbReference>
<proteinExistence type="predicted"/>
<accession>A0A9W4JE75</accession>
<dbReference type="OrthoDB" id="5350472at2759"/>
<organism evidence="1 2">
    <name type="scientific">Penicillium salamii</name>
    <dbReference type="NCBI Taxonomy" id="1612424"/>
    <lineage>
        <taxon>Eukaryota</taxon>
        <taxon>Fungi</taxon>
        <taxon>Dikarya</taxon>
        <taxon>Ascomycota</taxon>
        <taxon>Pezizomycotina</taxon>
        <taxon>Eurotiomycetes</taxon>
        <taxon>Eurotiomycetidae</taxon>
        <taxon>Eurotiales</taxon>
        <taxon>Aspergillaceae</taxon>
        <taxon>Penicillium</taxon>
    </lineage>
</organism>
<evidence type="ECO:0000313" key="1">
    <source>
        <dbReference type="EMBL" id="CAG8385812.1"/>
    </source>
</evidence>
<gene>
    <name evidence="1" type="ORF">PSALAMII_LOCUS6208</name>
</gene>